<evidence type="ECO:0000256" key="2">
    <source>
        <dbReference type="ARBA" id="ARBA00008127"/>
    </source>
</evidence>
<comment type="subcellular location">
    <subcellularLocation>
        <location evidence="1 6">Secreted</location>
    </subcellularLocation>
</comment>
<keyword evidence="10" id="KW-1185">Reference proteome</keyword>
<dbReference type="Gramene" id="ERN01524">
    <property type="protein sequence ID" value="ERN01524"/>
    <property type="gene ID" value="AMTR_s00002p00270870"/>
</dbReference>
<dbReference type="eggNOG" id="ENOG502S3SX">
    <property type="taxonomic scope" value="Eukaryota"/>
</dbReference>
<evidence type="ECO:0000313" key="10">
    <source>
        <dbReference type="Proteomes" id="UP000017836"/>
    </source>
</evidence>
<keyword evidence="6" id="KW-0217">Developmental protein</keyword>
<evidence type="ECO:0000313" key="9">
    <source>
        <dbReference type="EMBL" id="ERN01524.1"/>
    </source>
</evidence>
<proteinExistence type="inferred from homology"/>
<comment type="similarity">
    <text evidence="2 6">Belongs to the plant cysteine rich small secretory peptide family. Epidermal patterning factor subfamily.</text>
</comment>
<reference evidence="10" key="1">
    <citation type="journal article" date="2013" name="Science">
        <title>The Amborella genome and the evolution of flowering plants.</title>
        <authorList>
            <consortium name="Amborella Genome Project"/>
        </authorList>
    </citation>
    <scope>NUCLEOTIDE SEQUENCE [LARGE SCALE GENOMIC DNA]</scope>
</reference>
<dbReference type="HOGENOM" id="CLU_135272_0_0_1"/>
<feature type="region of interest" description="Disordered" evidence="7">
    <location>
        <begin position="1"/>
        <end position="20"/>
    </location>
</feature>
<name>W1P1K3_AMBTC</name>
<protein>
    <recommendedName>
        <fullName evidence="6">Epidermal patterning factor-like protein</fullName>
    </recommendedName>
</protein>
<dbReference type="STRING" id="13333.W1P1K3"/>
<evidence type="ECO:0000256" key="6">
    <source>
        <dbReference type="RuleBase" id="RU367102"/>
    </source>
</evidence>
<dbReference type="Pfam" id="PF17181">
    <property type="entry name" value="EPF"/>
    <property type="match status" value="1"/>
</dbReference>
<dbReference type="AlphaFoldDB" id="W1P1K3"/>
<sequence>MVRPMSAFITQSGGRGARHHPSHRISALSLAFLFLAAATTTEAGALSIVTGKAIKEPSKRAVHESVEGSVWCLWCGMGAKRRLNGPGSSPPSCKAKCGRCAPCKPVNVPIQPGKTVPLEYYPEAWRCKCGNKLFMP</sequence>
<dbReference type="GO" id="GO:0010052">
    <property type="term" value="P:guard cell differentiation"/>
    <property type="evidence" value="ECO:0000318"/>
    <property type="project" value="GO_Central"/>
</dbReference>
<keyword evidence="3 6" id="KW-0964">Secreted</keyword>
<accession>W1P1K3</accession>
<feature type="signal peptide" evidence="8">
    <location>
        <begin position="1"/>
        <end position="43"/>
    </location>
</feature>
<dbReference type="Proteomes" id="UP000017836">
    <property type="component" value="Unassembled WGS sequence"/>
</dbReference>
<evidence type="ECO:0000256" key="4">
    <source>
        <dbReference type="ARBA" id="ARBA00022729"/>
    </source>
</evidence>
<keyword evidence="5" id="KW-1015">Disulfide bond</keyword>
<dbReference type="PANTHER" id="PTHR33109">
    <property type="entry name" value="EPIDERMAL PATTERNING FACTOR-LIKE PROTEIN 4"/>
    <property type="match status" value="1"/>
</dbReference>
<gene>
    <name evidence="9" type="ORF">AMTR_s00002p00270870</name>
</gene>
<evidence type="ECO:0000256" key="7">
    <source>
        <dbReference type="SAM" id="MobiDB-lite"/>
    </source>
</evidence>
<dbReference type="EMBL" id="KI394767">
    <property type="protein sequence ID" value="ERN01524.1"/>
    <property type="molecule type" value="Genomic_DNA"/>
</dbReference>
<organism evidence="9 10">
    <name type="scientific">Amborella trichopoda</name>
    <dbReference type="NCBI Taxonomy" id="13333"/>
    <lineage>
        <taxon>Eukaryota</taxon>
        <taxon>Viridiplantae</taxon>
        <taxon>Streptophyta</taxon>
        <taxon>Embryophyta</taxon>
        <taxon>Tracheophyta</taxon>
        <taxon>Spermatophyta</taxon>
        <taxon>Magnoliopsida</taxon>
        <taxon>Amborellales</taxon>
        <taxon>Amborellaceae</taxon>
        <taxon>Amborella</taxon>
    </lineage>
</organism>
<evidence type="ECO:0000256" key="8">
    <source>
        <dbReference type="SAM" id="SignalP"/>
    </source>
</evidence>
<dbReference type="GO" id="GO:0005576">
    <property type="term" value="C:extracellular region"/>
    <property type="evidence" value="ECO:0007669"/>
    <property type="project" value="UniProtKB-SubCell"/>
</dbReference>
<comment type="function">
    <text evidence="6">Controls stomatal patterning.</text>
</comment>
<evidence type="ECO:0000256" key="1">
    <source>
        <dbReference type="ARBA" id="ARBA00004613"/>
    </source>
</evidence>
<dbReference type="PANTHER" id="PTHR33109:SF55">
    <property type="entry name" value="EPIDERMAL PATTERNING FACTOR-LIKE PROTEIN 4-RELATED"/>
    <property type="match status" value="1"/>
</dbReference>
<dbReference type="InterPro" id="IPR039455">
    <property type="entry name" value="EPFL"/>
</dbReference>
<evidence type="ECO:0000256" key="3">
    <source>
        <dbReference type="ARBA" id="ARBA00022525"/>
    </source>
</evidence>
<keyword evidence="4 8" id="KW-0732">Signal</keyword>
<feature type="chain" id="PRO_5004807133" description="Epidermal patterning factor-like protein" evidence="8">
    <location>
        <begin position="44"/>
        <end position="136"/>
    </location>
</feature>
<evidence type="ECO:0000256" key="5">
    <source>
        <dbReference type="ARBA" id="ARBA00023157"/>
    </source>
</evidence>